<dbReference type="GO" id="GO:0034200">
    <property type="term" value="F:D-glycero-beta-D-manno-heptose 1,7-bisphosphate 7-phosphatase activity"/>
    <property type="evidence" value="ECO:0007669"/>
    <property type="project" value="UniProtKB-EC"/>
</dbReference>
<dbReference type="NCBIfam" id="TIGR00213">
    <property type="entry name" value="GmhB_yaeD"/>
    <property type="match status" value="1"/>
</dbReference>
<dbReference type="CDD" id="cd07503">
    <property type="entry name" value="HAD_HisB-N"/>
    <property type="match status" value="1"/>
</dbReference>
<name>A0ABT1U0T1_9GAMM</name>
<keyword evidence="9" id="KW-1185">Reference proteome</keyword>
<gene>
    <name evidence="8" type="primary">gmhB</name>
    <name evidence="8" type="ORF">NP596_02985</name>
</gene>
<keyword evidence="4 7" id="KW-0378">Hydrolase</keyword>
<dbReference type="Proteomes" id="UP001524586">
    <property type="component" value="Unassembled WGS sequence"/>
</dbReference>
<proteinExistence type="inferred from homology"/>
<organism evidence="8 9">
    <name type="scientific">Methylomonas rivi</name>
    <dbReference type="NCBI Taxonomy" id="2952226"/>
    <lineage>
        <taxon>Bacteria</taxon>
        <taxon>Pseudomonadati</taxon>
        <taxon>Pseudomonadota</taxon>
        <taxon>Gammaproteobacteria</taxon>
        <taxon>Methylococcales</taxon>
        <taxon>Methylococcaceae</taxon>
        <taxon>Methylomonas</taxon>
    </lineage>
</organism>
<comment type="caution">
    <text evidence="8">The sequence shown here is derived from an EMBL/GenBank/DDBJ whole genome shotgun (WGS) entry which is preliminary data.</text>
</comment>
<dbReference type="PIRSF" id="PIRSF004682">
    <property type="entry name" value="GmhB"/>
    <property type="match status" value="1"/>
</dbReference>
<reference evidence="8 9" key="1">
    <citation type="submission" date="2022-07" db="EMBL/GenBank/DDBJ databases">
        <title>Methylomonas rivi sp. nov., Methylomonas rosea sp. nov., Methylomonas aureus sp. nov. and Methylomonas subterranea sp. nov., four novel methanotrophs isolated from a freshwater creek and the deep terrestrial subsurface.</title>
        <authorList>
            <person name="Abin C."/>
            <person name="Sankaranarayanan K."/>
            <person name="Garner C."/>
            <person name="Sindelar R."/>
            <person name="Kotary K."/>
            <person name="Garner R."/>
            <person name="Barclay S."/>
            <person name="Lawson P."/>
            <person name="Krumholz L."/>
        </authorList>
    </citation>
    <scope>NUCLEOTIDE SEQUENCE [LARGE SCALE GENOMIC DNA]</scope>
    <source>
        <strain evidence="8 9">WSC-6</strain>
    </source>
</reference>
<comment type="subcellular location">
    <subcellularLocation>
        <location evidence="1 7">Cytoplasm</location>
    </subcellularLocation>
</comment>
<dbReference type="Gene3D" id="3.40.50.1000">
    <property type="entry name" value="HAD superfamily/HAD-like"/>
    <property type="match status" value="1"/>
</dbReference>
<dbReference type="PANTHER" id="PTHR42891:SF1">
    <property type="entry name" value="D-GLYCERO-BETA-D-MANNO-HEPTOSE-1,7-BISPHOSPHATE 7-PHOSPHATASE"/>
    <property type="match status" value="1"/>
</dbReference>
<dbReference type="InterPro" id="IPR036412">
    <property type="entry name" value="HAD-like_sf"/>
</dbReference>
<dbReference type="PANTHER" id="PTHR42891">
    <property type="entry name" value="D-GLYCERO-BETA-D-MANNO-HEPTOSE-1,7-BISPHOSPHATE 7-PHOSPHATASE"/>
    <property type="match status" value="1"/>
</dbReference>
<evidence type="ECO:0000256" key="5">
    <source>
        <dbReference type="ARBA" id="ARBA00023277"/>
    </source>
</evidence>
<evidence type="ECO:0000313" key="8">
    <source>
        <dbReference type="EMBL" id="MCQ8127411.1"/>
    </source>
</evidence>
<evidence type="ECO:0000256" key="2">
    <source>
        <dbReference type="ARBA" id="ARBA00022490"/>
    </source>
</evidence>
<dbReference type="InterPro" id="IPR004446">
    <property type="entry name" value="Heptose_bisP_phosphatase"/>
</dbReference>
<dbReference type="InterPro" id="IPR006543">
    <property type="entry name" value="Histidinol-phos"/>
</dbReference>
<evidence type="ECO:0000256" key="6">
    <source>
        <dbReference type="ARBA" id="ARBA00031828"/>
    </source>
</evidence>
<dbReference type="EC" id="3.1.3.-" evidence="7"/>
<evidence type="ECO:0000256" key="4">
    <source>
        <dbReference type="ARBA" id="ARBA00022801"/>
    </source>
</evidence>
<dbReference type="NCBIfam" id="TIGR01662">
    <property type="entry name" value="HAD-SF-IIIA"/>
    <property type="match status" value="1"/>
</dbReference>
<evidence type="ECO:0000256" key="3">
    <source>
        <dbReference type="ARBA" id="ARBA00022723"/>
    </source>
</evidence>
<evidence type="ECO:0000313" key="9">
    <source>
        <dbReference type="Proteomes" id="UP001524586"/>
    </source>
</evidence>
<protein>
    <recommendedName>
        <fullName evidence="6 7">D,D-heptose 1,7-bisphosphate phosphatase</fullName>
        <ecNumber evidence="7">3.1.3.-</ecNumber>
    </recommendedName>
</protein>
<dbReference type="InterPro" id="IPR006549">
    <property type="entry name" value="HAD-SF_hydro_IIIA"/>
</dbReference>
<sequence>MVRPAIFLDRDGTLNIEKEYLFRIDDWEWIPGAVEAIKLINMMGYLAVVVTNQAGVARGYYDEEDILELHRQVDKMLAAEGAWIDAYYYCPHHSEYGSVQGCGCRKPAHGMLLAARRDLHIDLAKSFMIGDKAIDVAAGVAAGVTPVLVMTGYGRAQSALVDISVHRSAAILDACQYIEKVRLGLQNGVQSFQDPGKKNVEKFSPQVVQ</sequence>
<dbReference type="EMBL" id="JANIBK010000008">
    <property type="protein sequence ID" value="MCQ8127411.1"/>
    <property type="molecule type" value="Genomic_DNA"/>
</dbReference>
<evidence type="ECO:0000256" key="7">
    <source>
        <dbReference type="PIRNR" id="PIRNR004682"/>
    </source>
</evidence>
<dbReference type="NCBIfam" id="NF006506">
    <property type="entry name" value="PRK08942.1"/>
    <property type="match status" value="1"/>
</dbReference>
<dbReference type="NCBIfam" id="TIGR01656">
    <property type="entry name" value="Histidinol-ppas"/>
    <property type="match status" value="1"/>
</dbReference>
<keyword evidence="5 7" id="KW-0119">Carbohydrate metabolism</keyword>
<dbReference type="RefSeq" id="WP_256613730.1">
    <property type="nucleotide sequence ID" value="NZ_JANIBK010000008.1"/>
</dbReference>
<dbReference type="SUPFAM" id="SSF56784">
    <property type="entry name" value="HAD-like"/>
    <property type="match status" value="1"/>
</dbReference>
<evidence type="ECO:0000256" key="1">
    <source>
        <dbReference type="ARBA" id="ARBA00004496"/>
    </source>
</evidence>
<dbReference type="Pfam" id="PF13242">
    <property type="entry name" value="Hydrolase_like"/>
    <property type="match status" value="1"/>
</dbReference>
<keyword evidence="3" id="KW-0479">Metal-binding</keyword>
<keyword evidence="2 7" id="KW-0963">Cytoplasm</keyword>
<accession>A0ABT1U0T1</accession>
<comment type="similarity">
    <text evidence="7">Belongs to the gmhB family.</text>
</comment>
<dbReference type="InterPro" id="IPR023214">
    <property type="entry name" value="HAD_sf"/>
</dbReference>